<dbReference type="Gene3D" id="1.20.5.5270">
    <property type="match status" value="1"/>
</dbReference>
<comment type="induction">
    <text evidence="14">By heat shock.</text>
</comment>
<evidence type="ECO:0000256" key="16">
    <source>
        <dbReference type="PIRSR" id="PIRSR001174-1"/>
    </source>
</evidence>
<dbReference type="SMART" id="SM00464">
    <property type="entry name" value="LON"/>
    <property type="match status" value="1"/>
</dbReference>
<dbReference type="InterPro" id="IPR014721">
    <property type="entry name" value="Ribsml_uS5_D2-typ_fold_subgr"/>
</dbReference>
<dbReference type="SMART" id="SM00382">
    <property type="entry name" value="AAA"/>
    <property type="match status" value="1"/>
</dbReference>
<dbReference type="Pfam" id="PF05362">
    <property type="entry name" value="Lon_C"/>
    <property type="match status" value="1"/>
</dbReference>
<dbReference type="PROSITE" id="PS51787">
    <property type="entry name" value="LON_N"/>
    <property type="match status" value="1"/>
</dbReference>
<dbReference type="Pfam" id="PF00004">
    <property type="entry name" value="AAA"/>
    <property type="match status" value="1"/>
</dbReference>
<dbReference type="GO" id="GO:0004252">
    <property type="term" value="F:serine-type endopeptidase activity"/>
    <property type="evidence" value="ECO:0007669"/>
    <property type="project" value="UniProtKB-UniRule"/>
</dbReference>
<keyword evidence="8 14" id="KW-0346">Stress response</keyword>
<protein>
    <recommendedName>
        <fullName evidence="12 14">Lon protease</fullName>
        <ecNumber evidence="11 14">3.4.21.53</ecNumber>
    </recommendedName>
    <alternativeName>
        <fullName evidence="13 14">ATP-dependent protease La</fullName>
    </alternativeName>
</protein>
<evidence type="ECO:0000256" key="4">
    <source>
        <dbReference type="ARBA" id="ARBA00022741"/>
    </source>
</evidence>
<feature type="active site" evidence="14 16">
    <location>
        <position position="675"/>
    </location>
</feature>
<dbReference type="InterPro" id="IPR020568">
    <property type="entry name" value="Ribosomal_Su5_D2-typ_SF"/>
</dbReference>
<comment type="subcellular location">
    <subcellularLocation>
        <location evidence="1 14 15">Cytoplasm</location>
    </subcellularLocation>
</comment>
<evidence type="ECO:0000256" key="17">
    <source>
        <dbReference type="PIRSR" id="PIRSR001174-2"/>
    </source>
</evidence>
<keyword evidence="6 14" id="KW-0720">Serine protease</keyword>
<evidence type="ECO:0000259" key="20">
    <source>
        <dbReference type="PROSITE" id="PS51786"/>
    </source>
</evidence>
<dbReference type="AlphaFoldDB" id="R5LW20"/>
<evidence type="ECO:0000313" key="23">
    <source>
        <dbReference type="Proteomes" id="UP000018300"/>
    </source>
</evidence>
<dbReference type="Gene3D" id="3.30.230.10">
    <property type="match status" value="1"/>
</dbReference>
<dbReference type="GO" id="GO:0034605">
    <property type="term" value="P:cellular response to heat"/>
    <property type="evidence" value="ECO:0007669"/>
    <property type="project" value="UniProtKB-UniRule"/>
</dbReference>
<dbReference type="SUPFAM" id="SSF88697">
    <property type="entry name" value="PUA domain-like"/>
    <property type="match status" value="1"/>
</dbReference>
<dbReference type="GO" id="GO:0004176">
    <property type="term" value="F:ATP-dependent peptidase activity"/>
    <property type="evidence" value="ECO:0007669"/>
    <property type="project" value="UniProtKB-UniRule"/>
</dbReference>
<dbReference type="Gene3D" id="2.30.130.40">
    <property type="entry name" value="LON domain-like"/>
    <property type="match status" value="1"/>
</dbReference>
<organism evidence="22 23">
    <name type="scientific">Eshraghiella crossota CAG:259</name>
    <dbReference type="NCBI Taxonomy" id="1263062"/>
    <lineage>
        <taxon>Bacteria</taxon>
        <taxon>Bacillati</taxon>
        <taxon>Bacillota</taxon>
        <taxon>Clostridia</taxon>
        <taxon>Lachnospirales</taxon>
        <taxon>Lachnospiraceae</taxon>
        <taxon>Eshraghiella</taxon>
    </lineage>
</organism>
<evidence type="ECO:0000259" key="21">
    <source>
        <dbReference type="PROSITE" id="PS51787"/>
    </source>
</evidence>
<evidence type="ECO:0000256" key="10">
    <source>
        <dbReference type="ARBA" id="ARBA00053875"/>
    </source>
</evidence>
<dbReference type="InterPro" id="IPR008269">
    <property type="entry name" value="Lon_proteolytic"/>
</dbReference>
<dbReference type="Pfam" id="PF02190">
    <property type="entry name" value="LON_substr_bdg"/>
    <property type="match status" value="1"/>
</dbReference>
<evidence type="ECO:0000256" key="14">
    <source>
        <dbReference type="HAMAP-Rule" id="MF_01973"/>
    </source>
</evidence>
<evidence type="ECO:0000256" key="6">
    <source>
        <dbReference type="ARBA" id="ARBA00022825"/>
    </source>
</evidence>
<gene>
    <name evidence="14" type="primary">lon</name>
    <name evidence="22" type="ORF">BN569_00683</name>
</gene>
<dbReference type="InterPro" id="IPR027417">
    <property type="entry name" value="P-loop_NTPase"/>
</dbReference>
<evidence type="ECO:0000256" key="2">
    <source>
        <dbReference type="ARBA" id="ARBA00022490"/>
    </source>
</evidence>
<evidence type="ECO:0000256" key="15">
    <source>
        <dbReference type="PIRNR" id="PIRNR001174"/>
    </source>
</evidence>
<evidence type="ECO:0000256" key="13">
    <source>
        <dbReference type="ARBA" id="ARBA00082722"/>
    </source>
</evidence>
<dbReference type="GO" id="GO:0016887">
    <property type="term" value="F:ATP hydrolysis activity"/>
    <property type="evidence" value="ECO:0007669"/>
    <property type="project" value="UniProtKB-UniRule"/>
</dbReference>
<dbReference type="InterPro" id="IPR003111">
    <property type="entry name" value="Lon_prtase_N"/>
</dbReference>
<dbReference type="PIRSF" id="PIRSF001174">
    <property type="entry name" value="Lon_proteas"/>
    <property type="match status" value="1"/>
</dbReference>
<feature type="binding site" evidence="14 17">
    <location>
        <begin position="352"/>
        <end position="359"/>
    </location>
    <ligand>
        <name>ATP</name>
        <dbReference type="ChEBI" id="CHEBI:30616"/>
    </ligand>
</feature>
<evidence type="ECO:0000256" key="11">
    <source>
        <dbReference type="ARBA" id="ARBA00066743"/>
    </source>
</evidence>
<dbReference type="InterPro" id="IPR004815">
    <property type="entry name" value="Lon_bac/euk-typ"/>
</dbReference>
<comment type="catalytic activity">
    <reaction evidence="9 14 15 18">
        <text>Hydrolysis of proteins in presence of ATP.</text>
        <dbReference type="EC" id="3.4.21.53"/>
    </reaction>
</comment>
<name>R5LW20_9FIRM</name>
<dbReference type="NCBIfam" id="TIGR00763">
    <property type="entry name" value="lon"/>
    <property type="match status" value="1"/>
</dbReference>
<dbReference type="CDD" id="cd19500">
    <property type="entry name" value="RecA-like_Lon"/>
    <property type="match status" value="1"/>
</dbReference>
<dbReference type="InterPro" id="IPR046336">
    <property type="entry name" value="Lon_prtase_N_sf"/>
</dbReference>
<dbReference type="InterPro" id="IPR003593">
    <property type="entry name" value="AAA+_ATPase"/>
</dbReference>
<dbReference type="PANTHER" id="PTHR10046">
    <property type="entry name" value="ATP DEPENDENT LON PROTEASE FAMILY MEMBER"/>
    <property type="match status" value="1"/>
</dbReference>
<dbReference type="InterPro" id="IPR003959">
    <property type="entry name" value="ATPase_AAA_core"/>
</dbReference>
<proteinExistence type="evidence at transcript level"/>
<dbReference type="MEROPS" id="S16.001"/>
<dbReference type="Gene3D" id="1.10.8.60">
    <property type="match status" value="1"/>
</dbReference>
<evidence type="ECO:0000313" key="22">
    <source>
        <dbReference type="EMBL" id="CCY77291.1"/>
    </source>
</evidence>
<keyword evidence="7 14" id="KW-0067">ATP-binding</keyword>
<dbReference type="Gene3D" id="3.40.50.300">
    <property type="entry name" value="P-loop containing nucleotide triphosphate hydrolases"/>
    <property type="match status" value="1"/>
</dbReference>
<evidence type="ECO:0000256" key="3">
    <source>
        <dbReference type="ARBA" id="ARBA00022670"/>
    </source>
</evidence>
<feature type="active site" evidence="14 16">
    <location>
        <position position="718"/>
    </location>
</feature>
<dbReference type="InterPro" id="IPR027543">
    <property type="entry name" value="Lon_bac"/>
</dbReference>
<keyword evidence="3 14" id="KW-0645">Protease</keyword>
<sequence>MNNEVIRLPLITLRGMTILPRMVIRFDISRKKSIKAVEYAMKHERRVFLVPQKSPEPVEPKLDEIYEYGTVCEIRQVIKIPGGPAQVTVEGLYKAVADKYELEDSEINYAMTKEVDESGGFEDNVEREAWRKVVIKAVEDYCNSSGIKSANTVRRLKTIKDDAGFVYEATAETLDDFMLREEILATDDIEEKYFILSHSIMNEADINDYKEFIISKIKTKISEQQKEYFINEQIRLLKEELGGEDEDEELDEKVKNLNAPECVKEKLVSEMKKYKSCPKMSSELQVIKNYIDTLLEFPWSNFTEENNDIKHAEKILNEDHYGLAKVKERILEFIAVKSLSKESDAPIICLVGPPGTGKTSVAISVARALNRKYVRICLGGVRDEAEIRGHRRTYVGAMPGRIVEGISQAGTLNPLMLLDEIDKVGTDSRGDTASALLEVLDSAENSAFHDHFMEVPVDLSKCFFMATANDTQTIPKPLLDRMEVIEINSYTETEKFHIAKEHLIPKQIKKNGLTTKQVSFSKDAVNGIIDGYTREAGVRELERSIAAVCRKAAAKIVSGETQTNKIKASNLKEYLGTIKFDKEEALKSDAVGIVKGLAWTAVGGVTLDVEACIMDGKGEITLTGQLGDVMKESAIVALGYIRSKASEYGIDKELFENKDIHIHIPEGAVPKDGPSAGITMTLAMLSAYTNRKVSHEYAMTGEITLHGNVLPIGGLKEKILAAKNAGIKKIIVPDKNKKDVLDIEAEILENVEIIYVKKMDDVIRRALCKED</sequence>
<dbReference type="InterPro" id="IPR027065">
    <property type="entry name" value="Lon_Prtase"/>
</dbReference>
<comment type="caution">
    <text evidence="22">The sequence shown here is derived from an EMBL/GenBank/DDBJ whole genome shotgun (WGS) entry which is preliminary data.</text>
</comment>
<dbReference type="FunFam" id="3.40.50.300:FF:000021">
    <property type="entry name" value="Lon protease homolog"/>
    <property type="match status" value="1"/>
</dbReference>
<comment type="function">
    <text evidence="10 14">ATP-dependent serine protease that mediates the selective degradation of mutant and abnormal proteins as well as certain short-lived regulatory proteins. Required for cellular homeostasis and for survival from DNA damage and developmental changes induced by stress. Degrades polypeptides processively to yield small peptide fragments that are 5 to 10 amino acids long. Binds to DNA in a double-stranded, site-specific manner.</text>
</comment>
<dbReference type="GO" id="GO:0006515">
    <property type="term" value="P:protein quality control for misfolded or incompletely synthesized proteins"/>
    <property type="evidence" value="ECO:0007669"/>
    <property type="project" value="UniProtKB-UniRule"/>
</dbReference>
<dbReference type="PROSITE" id="PS51786">
    <property type="entry name" value="LON_PROTEOLYTIC"/>
    <property type="match status" value="1"/>
</dbReference>
<keyword evidence="5 14" id="KW-0378">Hydrolase</keyword>
<dbReference type="GO" id="GO:0005524">
    <property type="term" value="F:ATP binding"/>
    <property type="evidence" value="ECO:0007669"/>
    <property type="project" value="UniProtKB-UniRule"/>
</dbReference>
<dbReference type="PRINTS" id="PR00830">
    <property type="entry name" value="ENDOLAPTASE"/>
</dbReference>
<evidence type="ECO:0000256" key="8">
    <source>
        <dbReference type="ARBA" id="ARBA00023016"/>
    </source>
</evidence>
<feature type="domain" description="Lon N-terminal" evidence="21">
    <location>
        <begin position="8"/>
        <end position="204"/>
    </location>
</feature>
<evidence type="ECO:0000256" key="19">
    <source>
        <dbReference type="RuleBase" id="RU000591"/>
    </source>
</evidence>
<evidence type="ECO:0000256" key="1">
    <source>
        <dbReference type="ARBA" id="ARBA00004496"/>
    </source>
</evidence>
<dbReference type="InterPro" id="IPR054594">
    <property type="entry name" value="Lon_lid"/>
</dbReference>
<evidence type="ECO:0000256" key="5">
    <source>
        <dbReference type="ARBA" id="ARBA00022801"/>
    </source>
</evidence>
<dbReference type="GO" id="GO:0043565">
    <property type="term" value="F:sequence-specific DNA binding"/>
    <property type="evidence" value="ECO:0007669"/>
    <property type="project" value="UniProtKB-UniRule"/>
</dbReference>
<keyword evidence="2 14" id="KW-0963">Cytoplasm</keyword>
<evidence type="ECO:0000256" key="9">
    <source>
        <dbReference type="ARBA" id="ARBA00050665"/>
    </source>
</evidence>
<dbReference type="GO" id="GO:0005737">
    <property type="term" value="C:cytoplasm"/>
    <property type="evidence" value="ECO:0007669"/>
    <property type="project" value="UniProtKB-SubCell"/>
</dbReference>
<accession>R5LW20</accession>
<dbReference type="PROSITE" id="PS01046">
    <property type="entry name" value="LON_SER"/>
    <property type="match status" value="1"/>
</dbReference>
<dbReference type="SUPFAM" id="SSF54211">
    <property type="entry name" value="Ribosomal protein S5 domain 2-like"/>
    <property type="match status" value="1"/>
</dbReference>
<dbReference type="EC" id="3.4.21.53" evidence="11 14"/>
<dbReference type="InterPro" id="IPR015947">
    <property type="entry name" value="PUA-like_sf"/>
</dbReference>
<comment type="subunit">
    <text evidence="14 15">Homohexamer. Organized in a ring with a central cavity.</text>
</comment>
<keyword evidence="4 14" id="KW-0547">Nucleotide-binding</keyword>
<dbReference type="HAMAP" id="MF_01973">
    <property type="entry name" value="lon_bact"/>
    <property type="match status" value="1"/>
</dbReference>
<dbReference type="EMBL" id="CAYU010000058">
    <property type="protein sequence ID" value="CCY77291.1"/>
    <property type="molecule type" value="Genomic_DNA"/>
</dbReference>
<dbReference type="Pfam" id="PF22667">
    <property type="entry name" value="Lon_lid"/>
    <property type="match status" value="1"/>
</dbReference>
<evidence type="ECO:0000256" key="7">
    <source>
        <dbReference type="ARBA" id="ARBA00022840"/>
    </source>
</evidence>
<dbReference type="Proteomes" id="UP000018300">
    <property type="component" value="Unassembled WGS sequence"/>
</dbReference>
<dbReference type="InterPro" id="IPR008268">
    <property type="entry name" value="Peptidase_S16_AS"/>
</dbReference>
<evidence type="ECO:0000256" key="12">
    <source>
        <dbReference type="ARBA" id="ARBA00071934"/>
    </source>
</evidence>
<dbReference type="SUPFAM" id="SSF52540">
    <property type="entry name" value="P-loop containing nucleoside triphosphate hydrolases"/>
    <property type="match status" value="1"/>
</dbReference>
<dbReference type="Gene3D" id="1.20.58.1480">
    <property type="match status" value="1"/>
</dbReference>
<reference evidence="22" key="1">
    <citation type="submission" date="2012-11" db="EMBL/GenBank/DDBJ databases">
        <title>Dependencies among metagenomic species, viruses, plasmids and units of genetic variation.</title>
        <authorList>
            <person name="Nielsen H.B."/>
            <person name="Almeida M."/>
            <person name="Juncker A.S."/>
            <person name="Rasmussen S."/>
            <person name="Li J."/>
            <person name="Sunagawa S."/>
            <person name="Plichta D."/>
            <person name="Gautier L."/>
            <person name="Le Chatelier E."/>
            <person name="Peletier E."/>
            <person name="Bonde I."/>
            <person name="Nielsen T."/>
            <person name="Manichanh C."/>
            <person name="Arumugam M."/>
            <person name="Batto J."/>
            <person name="Santos M.B.Q.D."/>
            <person name="Blom N."/>
            <person name="Borruel N."/>
            <person name="Burgdorf K.S."/>
            <person name="Boumezbeur F."/>
            <person name="Casellas F."/>
            <person name="Dore J."/>
            <person name="Guarner F."/>
            <person name="Hansen T."/>
            <person name="Hildebrand F."/>
            <person name="Kaas R.S."/>
            <person name="Kennedy S."/>
            <person name="Kristiansen K."/>
            <person name="Kultima J.R."/>
            <person name="Leonard P."/>
            <person name="Levenez F."/>
            <person name="Lund O."/>
            <person name="Moumen B."/>
            <person name="Le Paslier D."/>
            <person name="Pons N."/>
            <person name="Pedersen O."/>
            <person name="Prifti E."/>
            <person name="Qin J."/>
            <person name="Raes J."/>
            <person name="Tap J."/>
            <person name="Tims S."/>
            <person name="Ussery D.W."/>
            <person name="Yamada T."/>
            <person name="MetaHit consortium"/>
            <person name="Renault P."/>
            <person name="Sicheritz-Ponten T."/>
            <person name="Bork P."/>
            <person name="Wang J."/>
            <person name="Brunak S."/>
            <person name="Ehrlich S.D."/>
        </authorList>
    </citation>
    <scope>NUCLEOTIDE SEQUENCE [LARGE SCALE GENOMIC DNA]</scope>
</reference>
<feature type="domain" description="Lon proteolytic" evidence="20">
    <location>
        <begin position="588"/>
        <end position="769"/>
    </location>
</feature>
<evidence type="ECO:0000256" key="18">
    <source>
        <dbReference type="PROSITE-ProRule" id="PRU01122"/>
    </source>
</evidence>
<comment type="similarity">
    <text evidence="14 15 18 19">Belongs to the peptidase S16 family.</text>
</comment>